<dbReference type="EMBL" id="AP018248">
    <property type="protein sequence ID" value="BAZ02095.1"/>
    <property type="molecule type" value="Genomic_DNA"/>
</dbReference>
<reference evidence="1 2" key="1">
    <citation type="submission" date="2017-06" db="EMBL/GenBank/DDBJ databases">
        <title>Genome sequencing of cyanobaciteial culture collection at National Institute for Environmental Studies (NIES).</title>
        <authorList>
            <person name="Hirose Y."/>
            <person name="Shimura Y."/>
            <person name="Fujisawa T."/>
            <person name="Nakamura Y."/>
            <person name="Kawachi M."/>
        </authorList>
    </citation>
    <scope>NUCLEOTIDE SEQUENCE [LARGE SCALE GENOMIC DNA]</scope>
    <source>
        <strain evidence="1 2">NIES-37</strain>
    </source>
</reference>
<evidence type="ECO:0000313" key="2">
    <source>
        <dbReference type="Proteomes" id="UP000218785"/>
    </source>
</evidence>
<gene>
    <name evidence="1" type="ORF">NIES37_61030</name>
</gene>
<dbReference type="Proteomes" id="UP000218785">
    <property type="component" value="Chromosome"/>
</dbReference>
<sequence length="156" mass="18040">MIVLEFKAKGKTTQYTAIDEAIRTSQFVRNKAIRFWMDNRGVGQKELYRLSKLLRSEFPFVKALNSSACQASIERAYSSIARFYDNCKKSVTGKKAENAVLGSPQVKRFSKTGYPKFKKNSRSVEYKTSGWVRFVSSKNGEYKFKMCEEQEFNLSY</sequence>
<dbReference type="KEGG" id="ttq:NIES37_61030"/>
<name>A0A1Z4N8T3_9CYAN</name>
<organism evidence="1 2">
    <name type="scientific">Tolypothrix tenuis PCC 7101</name>
    <dbReference type="NCBI Taxonomy" id="231146"/>
    <lineage>
        <taxon>Bacteria</taxon>
        <taxon>Bacillati</taxon>
        <taxon>Cyanobacteriota</taxon>
        <taxon>Cyanophyceae</taxon>
        <taxon>Nostocales</taxon>
        <taxon>Tolypothrichaceae</taxon>
        <taxon>Tolypothrix</taxon>
    </lineage>
</organism>
<proteinExistence type="predicted"/>
<keyword evidence="2" id="KW-1185">Reference proteome</keyword>
<accession>A0A1Z4N8T3</accession>
<evidence type="ECO:0000313" key="1">
    <source>
        <dbReference type="EMBL" id="BAZ02095.1"/>
    </source>
</evidence>
<dbReference type="AlphaFoldDB" id="A0A1Z4N8T3"/>
<protein>
    <submittedName>
        <fullName evidence="1">Transposase</fullName>
    </submittedName>
</protein>